<organism evidence="1 2">
    <name type="scientific">Syntrophotalea acetylenivorans</name>
    <dbReference type="NCBI Taxonomy" id="1842532"/>
    <lineage>
        <taxon>Bacteria</taxon>
        <taxon>Pseudomonadati</taxon>
        <taxon>Thermodesulfobacteriota</taxon>
        <taxon>Desulfuromonadia</taxon>
        <taxon>Desulfuromonadales</taxon>
        <taxon>Syntrophotaleaceae</taxon>
        <taxon>Syntrophotalea</taxon>
    </lineage>
</organism>
<reference evidence="1 2" key="1">
    <citation type="journal article" date="2017" name="Genome Announc.">
        <title>Complete Genome Sequences of Two Acetylene-Fermenting Pelobacter acetylenicus Strains.</title>
        <authorList>
            <person name="Sutton J.M."/>
            <person name="Baesman S.M."/>
            <person name="Fierst J.L."/>
            <person name="Poret-Peterson A.T."/>
            <person name="Oremland R.S."/>
            <person name="Dunlap D.S."/>
            <person name="Akob D.M."/>
        </authorList>
    </citation>
    <scope>NUCLEOTIDE SEQUENCE [LARGE SCALE GENOMIC DNA]</scope>
    <source>
        <strain evidence="1 2">SFB93</strain>
    </source>
</reference>
<dbReference type="AlphaFoldDB" id="A0A1L3GQZ8"/>
<accession>A0A1L3GQZ8</accession>
<protein>
    <recommendedName>
        <fullName evidence="3">Methyltransferase</fullName>
    </recommendedName>
</protein>
<evidence type="ECO:0000313" key="1">
    <source>
        <dbReference type="EMBL" id="APG28369.1"/>
    </source>
</evidence>
<dbReference type="EMBL" id="CP015519">
    <property type="protein sequence ID" value="APG28369.1"/>
    <property type="molecule type" value="Genomic_DNA"/>
</dbReference>
<dbReference type="KEGG" id="pef:A7E78_11215"/>
<dbReference type="Pfam" id="PF13489">
    <property type="entry name" value="Methyltransf_23"/>
    <property type="match status" value="1"/>
</dbReference>
<dbReference type="SUPFAM" id="SSF53335">
    <property type="entry name" value="S-adenosyl-L-methionine-dependent methyltransferases"/>
    <property type="match status" value="1"/>
</dbReference>
<dbReference type="Gene3D" id="3.40.50.150">
    <property type="entry name" value="Vaccinia Virus protein VP39"/>
    <property type="match status" value="1"/>
</dbReference>
<evidence type="ECO:0008006" key="3">
    <source>
        <dbReference type="Google" id="ProtNLM"/>
    </source>
</evidence>
<dbReference type="Proteomes" id="UP000182517">
    <property type="component" value="Chromosome"/>
</dbReference>
<keyword evidence="2" id="KW-1185">Reference proteome</keyword>
<dbReference type="OrthoDB" id="9816564at2"/>
<dbReference type="InterPro" id="IPR029063">
    <property type="entry name" value="SAM-dependent_MTases_sf"/>
</dbReference>
<proteinExistence type="predicted"/>
<sequence length="211" mass="24589">MICPLCENKRTLPFWRDQRRSYMRCDRCFLVFVPTEYHLSLAAEKAEYDLHRNDPGDPGYRKFLQRLFEPLRERLTAGAKGLDFGSGPGPTLAPMFAEAGFDMAIYDPFYAPDRSVLQNRYDFISCSEVLEHFHAPGRELQFLWELLAVEGWLGVMTKLVIDQQAFSRWHYKNDPTHVAFFSRETFVYLARKLNARLELIAPDVILLQKTS</sequence>
<name>A0A1L3GQZ8_9BACT</name>
<evidence type="ECO:0000313" key="2">
    <source>
        <dbReference type="Proteomes" id="UP000182517"/>
    </source>
</evidence>
<dbReference type="STRING" id="1842532.A7E78_11215"/>
<gene>
    <name evidence="1" type="ORF">A7E78_11215</name>
</gene>